<sequence length="51" mass="6007">MYLKPRFLPHSPPSLSIQLLYEGFFQFSHEIQPTCSIKQPHQSSMYIHTQS</sequence>
<accession>A0A251RWG9</accession>
<gene>
    <name evidence="1" type="ORF">HannXRQ_Chr16g0500991</name>
</gene>
<dbReference type="AlphaFoldDB" id="A0A251RWG9"/>
<reference evidence="2" key="1">
    <citation type="journal article" date="2017" name="Nature">
        <title>The sunflower genome provides insights into oil metabolism, flowering and Asterid evolution.</title>
        <authorList>
            <person name="Badouin H."/>
            <person name="Gouzy J."/>
            <person name="Grassa C.J."/>
            <person name="Murat F."/>
            <person name="Staton S.E."/>
            <person name="Cottret L."/>
            <person name="Lelandais-Briere C."/>
            <person name="Owens G.L."/>
            <person name="Carrere S."/>
            <person name="Mayjonade B."/>
            <person name="Legrand L."/>
            <person name="Gill N."/>
            <person name="Kane N.C."/>
            <person name="Bowers J.E."/>
            <person name="Hubner S."/>
            <person name="Bellec A."/>
            <person name="Berard A."/>
            <person name="Berges H."/>
            <person name="Blanchet N."/>
            <person name="Boniface M.C."/>
            <person name="Brunel D."/>
            <person name="Catrice O."/>
            <person name="Chaidir N."/>
            <person name="Claudel C."/>
            <person name="Donnadieu C."/>
            <person name="Faraut T."/>
            <person name="Fievet G."/>
            <person name="Helmstetter N."/>
            <person name="King M."/>
            <person name="Knapp S.J."/>
            <person name="Lai Z."/>
            <person name="Le Paslier M.C."/>
            <person name="Lippi Y."/>
            <person name="Lorenzon L."/>
            <person name="Mandel J.R."/>
            <person name="Marage G."/>
            <person name="Marchand G."/>
            <person name="Marquand E."/>
            <person name="Bret-Mestries E."/>
            <person name="Morien E."/>
            <person name="Nambeesan S."/>
            <person name="Nguyen T."/>
            <person name="Pegot-Espagnet P."/>
            <person name="Pouilly N."/>
            <person name="Raftis F."/>
            <person name="Sallet E."/>
            <person name="Schiex T."/>
            <person name="Thomas J."/>
            <person name="Vandecasteele C."/>
            <person name="Vares D."/>
            <person name="Vear F."/>
            <person name="Vautrin S."/>
            <person name="Crespi M."/>
            <person name="Mangin B."/>
            <person name="Burke J.M."/>
            <person name="Salse J."/>
            <person name="Munos S."/>
            <person name="Vincourt P."/>
            <person name="Rieseberg L.H."/>
            <person name="Langlade N.B."/>
        </authorList>
    </citation>
    <scope>NUCLEOTIDE SEQUENCE [LARGE SCALE GENOMIC DNA]</scope>
    <source>
        <strain evidence="2">cv. SF193</strain>
    </source>
</reference>
<proteinExistence type="predicted"/>
<name>A0A251RWG9_HELAN</name>
<evidence type="ECO:0000313" key="2">
    <source>
        <dbReference type="Proteomes" id="UP000215914"/>
    </source>
</evidence>
<evidence type="ECO:0000313" key="1">
    <source>
        <dbReference type="EMBL" id="OTF90563.1"/>
    </source>
</evidence>
<protein>
    <submittedName>
        <fullName evidence="1">Uncharacterized protein</fullName>
    </submittedName>
</protein>
<dbReference type="Proteomes" id="UP000215914">
    <property type="component" value="Chromosome 16"/>
</dbReference>
<organism evidence="1 2">
    <name type="scientific">Helianthus annuus</name>
    <name type="common">Common sunflower</name>
    <dbReference type="NCBI Taxonomy" id="4232"/>
    <lineage>
        <taxon>Eukaryota</taxon>
        <taxon>Viridiplantae</taxon>
        <taxon>Streptophyta</taxon>
        <taxon>Embryophyta</taxon>
        <taxon>Tracheophyta</taxon>
        <taxon>Spermatophyta</taxon>
        <taxon>Magnoliopsida</taxon>
        <taxon>eudicotyledons</taxon>
        <taxon>Gunneridae</taxon>
        <taxon>Pentapetalae</taxon>
        <taxon>asterids</taxon>
        <taxon>campanulids</taxon>
        <taxon>Asterales</taxon>
        <taxon>Asteraceae</taxon>
        <taxon>Asteroideae</taxon>
        <taxon>Heliantheae alliance</taxon>
        <taxon>Heliantheae</taxon>
        <taxon>Helianthus</taxon>
    </lineage>
</organism>
<dbReference type="EMBL" id="CM007905">
    <property type="protein sequence ID" value="OTF90563.1"/>
    <property type="molecule type" value="Genomic_DNA"/>
</dbReference>
<keyword evidence="2" id="KW-1185">Reference proteome</keyword>
<dbReference type="InParanoid" id="A0A251RWG9"/>